<proteinExistence type="predicted"/>
<dbReference type="Proteomes" id="UP001631969">
    <property type="component" value="Unassembled WGS sequence"/>
</dbReference>
<comment type="caution">
    <text evidence="1">The sequence shown here is derived from an EMBL/GenBank/DDBJ whole genome shotgun (WGS) entry which is preliminary data.</text>
</comment>
<evidence type="ECO:0000313" key="2">
    <source>
        <dbReference type="Proteomes" id="UP001631969"/>
    </source>
</evidence>
<organism evidence="1 2">
    <name type="scientific">Paenibacillus mesotrionivorans</name>
    <dbReference type="NCBI Taxonomy" id="3160968"/>
    <lineage>
        <taxon>Bacteria</taxon>
        <taxon>Bacillati</taxon>
        <taxon>Bacillota</taxon>
        <taxon>Bacilli</taxon>
        <taxon>Bacillales</taxon>
        <taxon>Paenibacillaceae</taxon>
        <taxon>Paenibacillus</taxon>
    </lineage>
</organism>
<protein>
    <submittedName>
        <fullName evidence="1">PadR family transcriptional regulator</fullName>
    </submittedName>
</protein>
<keyword evidence="2" id="KW-1185">Reference proteome</keyword>
<accession>A0ACC7P2A7</accession>
<dbReference type="EMBL" id="JBJURJ010000015">
    <property type="protein sequence ID" value="MFM9330802.1"/>
    <property type="molecule type" value="Genomic_DNA"/>
</dbReference>
<evidence type="ECO:0000313" key="1">
    <source>
        <dbReference type="EMBL" id="MFM9330802.1"/>
    </source>
</evidence>
<name>A0ACC7P2A7_9BACL</name>
<gene>
    <name evidence="1" type="ORF">ACI1P1_21160</name>
</gene>
<reference evidence="1" key="1">
    <citation type="submission" date="2024-12" db="EMBL/GenBank/DDBJ databases">
        <authorList>
            <person name="Wu N."/>
        </authorList>
    </citation>
    <scope>NUCLEOTIDE SEQUENCE</scope>
    <source>
        <strain evidence="1">P15</strain>
    </source>
</reference>
<sequence>MNTQFKKGVLELCVLVMAGQKDYYGYELVNMISDNIQISEGTIYPLLRRLTQEGYFSTYLMESNEGPPRKYYRLTEQGKAYRDTLVAEWISFTNGVNRIMETFFKGEDRS</sequence>